<protein>
    <submittedName>
        <fullName evidence="2">Uncharacterized protein</fullName>
    </submittedName>
</protein>
<accession>A0A1R3WRV5</accession>
<name>A0A1R3WRV5_9RHOB</name>
<feature type="signal peptide" evidence="1">
    <location>
        <begin position="1"/>
        <end position="20"/>
    </location>
</feature>
<evidence type="ECO:0000313" key="3">
    <source>
        <dbReference type="Proteomes" id="UP000186997"/>
    </source>
</evidence>
<dbReference type="STRING" id="287098.SAMN05421665_1145"/>
<evidence type="ECO:0000256" key="1">
    <source>
        <dbReference type="SAM" id="SignalP"/>
    </source>
</evidence>
<feature type="chain" id="PRO_5012458564" evidence="1">
    <location>
        <begin position="21"/>
        <end position="156"/>
    </location>
</feature>
<evidence type="ECO:0000313" key="2">
    <source>
        <dbReference type="EMBL" id="SIT80688.1"/>
    </source>
</evidence>
<dbReference type="AlphaFoldDB" id="A0A1R3WRV5"/>
<organism evidence="2 3">
    <name type="scientific">Yoonia rosea</name>
    <dbReference type="NCBI Taxonomy" id="287098"/>
    <lineage>
        <taxon>Bacteria</taxon>
        <taxon>Pseudomonadati</taxon>
        <taxon>Pseudomonadota</taxon>
        <taxon>Alphaproteobacteria</taxon>
        <taxon>Rhodobacterales</taxon>
        <taxon>Paracoccaceae</taxon>
        <taxon>Yoonia</taxon>
    </lineage>
</organism>
<dbReference type="EMBL" id="FTPR01000001">
    <property type="protein sequence ID" value="SIT80688.1"/>
    <property type="molecule type" value="Genomic_DNA"/>
</dbReference>
<keyword evidence="1" id="KW-0732">Signal</keyword>
<dbReference type="OrthoDB" id="7842537at2"/>
<gene>
    <name evidence="2" type="ORF">SAMN05421665_1145</name>
</gene>
<reference evidence="3" key="1">
    <citation type="submission" date="2017-01" db="EMBL/GenBank/DDBJ databases">
        <authorList>
            <person name="Varghese N."/>
            <person name="Submissions S."/>
        </authorList>
    </citation>
    <scope>NUCLEOTIDE SEQUENCE [LARGE SCALE GENOMIC DNA]</scope>
    <source>
        <strain evidence="3">DSM 29591</strain>
    </source>
</reference>
<dbReference type="RefSeq" id="WP_076658701.1">
    <property type="nucleotide sequence ID" value="NZ_FTPR01000001.1"/>
</dbReference>
<keyword evidence="3" id="KW-1185">Reference proteome</keyword>
<dbReference type="Proteomes" id="UP000186997">
    <property type="component" value="Unassembled WGS sequence"/>
</dbReference>
<proteinExistence type="predicted"/>
<sequence>MRKLAIITTAMLLFATTASALTLAECRRITHISHGGEYGHRDLGEGRVMWTHWWTQEGSYKGYALVECATGEMLSFRAAEENMGPESAFDRTDDVREVLERHQSGSRVFATFERIAADLAFMTRDLAITTETTETCACAAAYPELRGDKTEFVLAG</sequence>